<organism evidence="3 4">
    <name type="scientific">Cymbomonas tetramitiformis</name>
    <dbReference type="NCBI Taxonomy" id="36881"/>
    <lineage>
        <taxon>Eukaryota</taxon>
        <taxon>Viridiplantae</taxon>
        <taxon>Chlorophyta</taxon>
        <taxon>Pyramimonadophyceae</taxon>
        <taxon>Pyramimonadales</taxon>
        <taxon>Pyramimonadaceae</taxon>
        <taxon>Cymbomonas</taxon>
    </lineage>
</organism>
<keyword evidence="2" id="KW-0472">Membrane</keyword>
<evidence type="ECO:0000313" key="3">
    <source>
        <dbReference type="EMBL" id="KAK3237824.1"/>
    </source>
</evidence>
<feature type="region of interest" description="Disordered" evidence="1">
    <location>
        <begin position="98"/>
        <end position="123"/>
    </location>
</feature>
<gene>
    <name evidence="3" type="ORF">CYMTET_52126</name>
</gene>
<feature type="region of interest" description="Disordered" evidence="1">
    <location>
        <begin position="323"/>
        <end position="345"/>
    </location>
</feature>
<sequence>MRRERVVTCQAFQELLDELQQSTKLDEVGHHSETGVWCWIQTLDALLKNSHYIQAASMDMQTLAELEAAPSGDWLAALDDRAALQTLKDTLVVTEAEAEDSSASLMENSPASEEIADPQRMDQRRSLVQGEACVLEAKAGSGQAATTSVPNVTRIDSFLLVHDFGLDKEMAKPHQVQDAWRGPDIPMLQTKVTRAASGPVEPKSPTAPIAAIDPEVQQLYNDVDVLNPEGQIVANVATLKDKARELQREILRVHVLWRGIDVLNDAAYQVVHHGRRLSEVNLSSDAPFNEKKKEVPSAVPRKSRSGSTKKRFSLLQFTSQLMQKSESDDSEGNDESRHRRPSLTTKEMMLGAATLKSSQMLPLFRILGLKDPPVYQAEMVFYEALKATEENIAQKKISRAFMLMADKSALDNVVKAERMMAEGKKMMEKAASGMVRLEDEYVDCTALFMSETFTKMVVGQCKSTIPANSQMRDLAAAMNQMQNLWQIFRSVQTERILPAHDENVILTAQVEAMQDHLHDFGREALSKIFPQGSLVTTTLTCSLFIFYILSFLSSSNNTDGV</sequence>
<keyword evidence="2" id="KW-0812">Transmembrane</keyword>
<name>A0AAE0BKT0_9CHLO</name>
<accession>A0AAE0BKT0</accession>
<reference evidence="3 4" key="1">
    <citation type="journal article" date="2015" name="Genome Biol. Evol.">
        <title>Comparative Genomics of a Bacterivorous Green Alga Reveals Evolutionary Causalities and Consequences of Phago-Mixotrophic Mode of Nutrition.</title>
        <authorList>
            <person name="Burns J.A."/>
            <person name="Paasch A."/>
            <person name="Narechania A."/>
            <person name="Kim E."/>
        </authorList>
    </citation>
    <scope>NUCLEOTIDE SEQUENCE [LARGE SCALE GENOMIC DNA]</scope>
    <source>
        <strain evidence="3 4">PLY_AMNH</strain>
    </source>
</reference>
<keyword evidence="4" id="KW-1185">Reference proteome</keyword>
<evidence type="ECO:0000313" key="4">
    <source>
        <dbReference type="Proteomes" id="UP001190700"/>
    </source>
</evidence>
<feature type="compositionally biased region" description="Polar residues" evidence="1">
    <location>
        <begin position="101"/>
        <end position="111"/>
    </location>
</feature>
<comment type="caution">
    <text evidence="3">The sequence shown here is derived from an EMBL/GenBank/DDBJ whole genome shotgun (WGS) entry which is preliminary data.</text>
</comment>
<evidence type="ECO:0000256" key="2">
    <source>
        <dbReference type="SAM" id="Phobius"/>
    </source>
</evidence>
<dbReference type="Proteomes" id="UP001190700">
    <property type="component" value="Unassembled WGS sequence"/>
</dbReference>
<dbReference type="AlphaFoldDB" id="A0AAE0BKT0"/>
<feature type="transmembrane region" description="Helical" evidence="2">
    <location>
        <begin position="532"/>
        <end position="552"/>
    </location>
</feature>
<evidence type="ECO:0000256" key="1">
    <source>
        <dbReference type="SAM" id="MobiDB-lite"/>
    </source>
</evidence>
<dbReference type="EMBL" id="LGRX02034428">
    <property type="protein sequence ID" value="KAK3237824.1"/>
    <property type="molecule type" value="Genomic_DNA"/>
</dbReference>
<feature type="region of interest" description="Disordered" evidence="1">
    <location>
        <begin position="288"/>
        <end position="309"/>
    </location>
</feature>
<proteinExistence type="predicted"/>
<protein>
    <submittedName>
        <fullName evidence="3">Uncharacterized protein</fullName>
    </submittedName>
</protein>
<keyword evidence="2" id="KW-1133">Transmembrane helix</keyword>